<keyword evidence="1" id="KW-0732">Signal</keyword>
<keyword evidence="4" id="KW-1185">Reference proteome</keyword>
<dbReference type="PANTHER" id="PTHR36919">
    <property type="entry name" value="BLR1215 PROTEIN"/>
    <property type="match status" value="1"/>
</dbReference>
<gene>
    <name evidence="3" type="ORF">CSC65_05065</name>
</gene>
<sequence length="149" mass="15802">MRSTGSKSLLATLLLPVLFAAGSATAADSVVGRWKTVDSETGKPKSIVEITQAPNGVISGHIVELLNPSKPNPVCDKCKDDRKNKPITGMEIIRGMKAEGGGAYAGGTILKPDEGKVYKSKMELVEGGKKLEVSGCIAFICKSQTWIRQ</sequence>
<dbReference type="Proteomes" id="UP000788419">
    <property type="component" value="Unassembled WGS sequence"/>
</dbReference>
<proteinExistence type="predicted"/>
<accession>A0ABQ6Z905</accession>
<dbReference type="RefSeq" id="WP_162409086.1">
    <property type="nucleotide sequence ID" value="NZ_PDWN01000004.1"/>
</dbReference>
<evidence type="ECO:0000256" key="1">
    <source>
        <dbReference type="SAM" id="SignalP"/>
    </source>
</evidence>
<feature type="signal peptide" evidence="1">
    <location>
        <begin position="1"/>
        <end position="26"/>
    </location>
</feature>
<organism evidence="3 4">
    <name type="scientific">Pseudoxanthomonas daejeonensis</name>
    <dbReference type="NCBI Taxonomy" id="266062"/>
    <lineage>
        <taxon>Bacteria</taxon>
        <taxon>Pseudomonadati</taxon>
        <taxon>Pseudomonadota</taxon>
        <taxon>Gammaproteobacteria</taxon>
        <taxon>Lysobacterales</taxon>
        <taxon>Lysobacteraceae</taxon>
        <taxon>Pseudoxanthomonas</taxon>
    </lineage>
</organism>
<dbReference type="Gene3D" id="2.40.128.520">
    <property type="match status" value="1"/>
</dbReference>
<evidence type="ECO:0000313" key="3">
    <source>
        <dbReference type="EMBL" id="KAF1695875.1"/>
    </source>
</evidence>
<name>A0ABQ6Z905_9GAMM</name>
<dbReference type="EMBL" id="PDWN01000004">
    <property type="protein sequence ID" value="KAF1695875.1"/>
    <property type="molecule type" value="Genomic_DNA"/>
</dbReference>
<evidence type="ECO:0000259" key="2">
    <source>
        <dbReference type="Pfam" id="PF09917"/>
    </source>
</evidence>
<dbReference type="Pfam" id="PF09917">
    <property type="entry name" value="DUF2147"/>
    <property type="match status" value="1"/>
</dbReference>
<feature type="chain" id="PRO_5046969175" description="DUF2147 domain-containing protein" evidence="1">
    <location>
        <begin position="27"/>
        <end position="149"/>
    </location>
</feature>
<dbReference type="PANTHER" id="PTHR36919:SF3">
    <property type="entry name" value="BLL5882 PROTEIN"/>
    <property type="match status" value="1"/>
</dbReference>
<dbReference type="InterPro" id="IPR019223">
    <property type="entry name" value="DUF2147"/>
</dbReference>
<protein>
    <recommendedName>
        <fullName evidence="2">DUF2147 domain-containing protein</fullName>
    </recommendedName>
</protein>
<evidence type="ECO:0000313" key="4">
    <source>
        <dbReference type="Proteomes" id="UP000788419"/>
    </source>
</evidence>
<reference evidence="3 4" key="1">
    <citation type="submission" date="2017-10" db="EMBL/GenBank/DDBJ databases">
        <title>Whole genome sequencing of members of genus Pseudoxanthomonas.</title>
        <authorList>
            <person name="Kumar S."/>
            <person name="Bansal K."/>
            <person name="Kaur A."/>
            <person name="Patil P."/>
            <person name="Sharma S."/>
            <person name="Patil P.B."/>
        </authorList>
    </citation>
    <scope>NUCLEOTIDE SEQUENCE [LARGE SCALE GENOMIC DNA]</scope>
    <source>
        <strain evidence="3 4">DSM 17801</strain>
    </source>
</reference>
<feature type="domain" description="DUF2147" evidence="2">
    <location>
        <begin position="32"/>
        <end position="148"/>
    </location>
</feature>
<comment type="caution">
    <text evidence="3">The sequence shown here is derived from an EMBL/GenBank/DDBJ whole genome shotgun (WGS) entry which is preliminary data.</text>
</comment>